<evidence type="ECO:0000256" key="1">
    <source>
        <dbReference type="ARBA" id="ARBA00000968"/>
    </source>
</evidence>
<evidence type="ECO:0000256" key="8">
    <source>
        <dbReference type="ARBA" id="ARBA00022737"/>
    </source>
</evidence>
<proteinExistence type="predicted"/>
<keyword evidence="8" id="KW-0677">Repeat</keyword>
<dbReference type="NCBIfam" id="NF006767">
    <property type="entry name" value="PRK09289.1"/>
    <property type="match status" value="1"/>
</dbReference>
<dbReference type="RefSeq" id="WP_090391086.1">
    <property type="nucleotide sequence ID" value="NZ_FMZO01000008.1"/>
</dbReference>
<evidence type="ECO:0000256" key="3">
    <source>
        <dbReference type="ARBA" id="ARBA00004887"/>
    </source>
</evidence>
<evidence type="ECO:0000256" key="7">
    <source>
        <dbReference type="ARBA" id="ARBA00022679"/>
    </source>
</evidence>
<comment type="pathway">
    <text evidence="3">Cofactor biosynthesis; riboflavin biosynthesis; riboflavin from 2-hydroxy-3-oxobutyl phosphate and 5-amino-6-(D-ribitylamino)uracil: step 2/2.</text>
</comment>
<evidence type="ECO:0000256" key="9">
    <source>
        <dbReference type="NCBIfam" id="TIGR00187"/>
    </source>
</evidence>
<dbReference type="Proteomes" id="UP000198757">
    <property type="component" value="Unassembled WGS sequence"/>
</dbReference>
<dbReference type="PROSITE" id="PS51177">
    <property type="entry name" value="LUMAZINE_BIND"/>
    <property type="match status" value="2"/>
</dbReference>
<dbReference type="STRING" id="1285928.SAMN04487894_108154"/>
<dbReference type="PANTHER" id="PTHR21098">
    <property type="entry name" value="RIBOFLAVIN SYNTHASE ALPHA CHAIN"/>
    <property type="match status" value="1"/>
</dbReference>
<name>A0A1G6U588_NIADE</name>
<dbReference type="OrthoDB" id="9788537at2"/>
<evidence type="ECO:0000256" key="4">
    <source>
        <dbReference type="ARBA" id="ARBA00012827"/>
    </source>
</evidence>
<dbReference type="InterPro" id="IPR026017">
    <property type="entry name" value="Lumazine-bd_dom"/>
</dbReference>
<keyword evidence="13" id="KW-1185">Reference proteome</keyword>
<reference evidence="13" key="1">
    <citation type="submission" date="2016-10" db="EMBL/GenBank/DDBJ databases">
        <authorList>
            <person name="Varghese N."/>
            <person name="Submissions S."/>
        </authorList>
    </citation>
    <scope>NUCLEOTIDE SEQUENCE [LARGE SCALE GENOMIC DNA]</scope>
    <source>
        <strain evidence="13">DSM 25811 / CCM 8410 / LMG 26954 / E90</strain>
    </source>
</reference>
<dbReference type="PANTHER" id="PTHR21098:SF12">
    <property type="entry name" value="RIBOFLAVIN SYNTHASE"/>
    <property type="match status" value="1"/>
</dbReference>
<dbReference type="InterPro" id="IPR023366">
    <property type="entry name" value="ATP_synth_asu-like_sf"/>
</dbReference>
<feature type="repeat" description="Lumazine-binding" evidence="10">
    <location>
        <begin position="1"/>
        <end position="95"/>
    </location>
</feature>
<keyword evidence="7" id="KW-0808">Transferase</keyword>
<dbReference type="InterPro" id="IPR017938">
    <property type="entry name" value="Riboflavin_synthase-like_b-brl"/>
</dbReference>
<dbReference type="NCBIfam" id="TIGR00187">
    <property type="entry name" value="ribE"/>
    <property type="match status" value="1"/>
</dbReference>
<sequence length="195" mass="21434">MFTGIIEAMGTVISRHENGKNITFWIGSTVSKELKVDQSISHNGVCLTVEAVEEDRHQVTAIAETLEVSNLGHWQAGTLVNLERCMLMNGRLDGHIVQGHVDGKAICRDIVPREGSTEYTIEFDRKFAPMVIEKGSISLNGISLTVFDVTGTTFTVAIIPYTLAHTNMGQLQKGAAVNLEFDVIGKYILRSRTLD</sequence>
<evidence type="ECO:0000259" key="11">
    <source>
        <dbReference type="PROSITE" id="PS51177"/>
    </source>
</evidence>
<evidence type="ECO:0000256" key="2">
    <source>
        <dbReference type="ARBA" id="ARBA00002803"/>
    </source>
</evidence>
<feature type="domain" description="Lumazine-binding" evidence="11">
    <location>
        <begin position="96"/>
        <end position="192"/>
    </location>
</feature>
<dbReference type="GO" id="GO:0004746">
    <property type="term" value="F:riboflavin synthase activity"/>
    <property type="evidence" value="ECO:0007669"/>
    <property type="project" value="UniProtKB-UniRule"/>
</dbReference>
<dbReference type="EMBL" id="FMZO01000008">
    <property type="protein sequence ID" value="SDD36592.1"/>
    <property type="molecule type" value="Genomic_DNA"/>
</dbReference>
<evidence type="ECO:0000313" key="12">
    <source>
        <dbReference type="EMBL" id="SDD36592.1"/>
    </source>
</evidence>
<dbReference type="CDD" id="cd00402">
    <property type="entry name" value="Riboflavin_synthase_like"/>
    <property type="match status" value="1"/>
</dbReference>
<dbReference type="Pfam" id="PF00677">
    <property type="entry name" value="Lum_binding"/>
    <property type="match status" value="2"/>
</dbReference>
<evidence type="ECO:0000256" key="5">
    <source>
        <dbReference type="ARBA" id="ARBA00013950"/>
    </source>
</evidence>
<dbReference type="AlphaFoldDB" id="A0A1G6U588"/>
<dbReference type="PIRSF" id="PIRSF000498">
    <property type="entry name" value="Riboflavin_syn_A"/>
    <property type="match status" value="1"/>
</dbReference>
<organism evidence="12 13">
    <name type="scientific">Niabella drilacis (strain DSM 25811 / CCM 8410 / CCUG 62505 / LMG 26954 / E90)</name>
    <dbReference type="NCBI Taxonomy" id="1285928"/>
    <lineage>
        <taxon>Bacteria</taxon>
        <taxon>Pseudomonadati</taxon>
        <taxon>Bacteroidota</taxon>
        <taxon>Chitinophagia</taxon>
        <taxon>Chitinophagales</taxon>
        <taxon>Chitinophagaceae</taxon>
        <taxon>Niabella</taxon>
    </lineage>
</organism>
<gene>
    <name evidence="12" type="ORF">SAMN04487894_108154</name>
</gene>
<dbReference type="Gene3D" id="2.40.30.20">
    <property type="match status" value="2"/>
</dbReference>
<dbReference type="SUPFAM" id="SSF63380">
    <property type="entry name" value="Riboflavin synthase domain-like"/>
    <property type="match status" value="2"/>
</dbReference>
<dbReference type="GO" id="GO:0009231">
    <property type="term" value="P:riboflavin biosynthetic process"/>
    <property type="evidence" value="ECO:0007669"/>
    <property type="project" value="UniProtKB-KW"/>
</dbReference>
<evidence type="ECO:0000256" key="6">
    <source>
        <dbReference type="ARBA" id="ARBA00022619"/>
    </source>
</evidence>
<keyword evidence="6" id="KW-0686">Riboflavin biosynthesis</keyword>
<accession>A0A1G6U588</accession>
<dbReference type="EC" id="2.5.1.9" evidence="4 9"/>
<comment type="catalytic activity">
    <reaction evidence="1">
        <text>2 6,7-dimethyl-8-(1-D-ribityl)lumazine + H(+) = 5-amino-6-(D-ribitylamino)uracil + riboflavin</text>
        <dbReference type="Rhea" id="RHEA:20772"/>
        <dbReference type="ChEBI" id="CHEBI:15378"/>
        <dbReference type="ChEBI" id="CHEBI:15934"/>
        <dbReference type="ChEBI" id="CHEBI:57986"/>
        <dbReference type="ChEBI" id="CHEBI:58201"/>
        <dbReference type="EC" id="2.5.1.9"/>
    </reaction>
</comment>
<feature type="repeat" description="Lumazine-binding" evidence="10">
    <location>
        <begin position="96"/>
        <end position="192"/>
    </location>
</feature>
<evidence type="ECO:0000313" key="13">
    <source>
        <dbReference type="Proteomes" id="UP000198757"/>
    </source>
</evidence>
<dbReference type="InterPro" id="IPR001783">
    <property type="entry name" value="Lumazine-bd"/>
</dbReference>
<feature type="domain" description="Lumazine-binding" evidence="11">
    <location>
        <begin position="1"/>
        <end position="95"/>
    </location>
</feature>
<protein>
    <recommendedName>
        <fullName evidence="5 9">Riboflavin synthase</fullName>
        <ecNumber evidence="4 9">2.5.1.9</ecNumber>
    </recommendedName>
</protein>
<comment type="function">
    <text evidence="2">Catalyzes the dismutation of two molecules of 6,7-dimethyl-8-ribityllumazine, resulting in the formation of riboflavin and 5-amino-6-(D-ribitylamino)uracil.</text>
</comment>
<evidence type="ECO:0000256" key="10">
    <source>
        <dbReference type="PROSITE-ProRule" id="PRU00524"/>
    </source>
</evidence>